<dbReference type="PANTHER" id="PTHR30588">
    <property type="entry name" value="BRANCHED-CHAIN AMINO ACID TRANSPORT SYSTEM 2 CARRIER PROTEIN"/>
    <property type="match status" value="1"/>
</dbReference>
<dbReference type="GO" id="GO:0005886">
    <property type="term" value="C:plasma membrane"/>
    <property type="evidence" value="ECO:0007669"/>
    <property type="project" value="UniProtKB-SubCell"/>
</dbReference>
<feature type="transmembrane region" description="Helical" evidence="9">
    <location>
        <begin position="273"/>
        <end position="295"/>
    </location>
</feature>
<dbReference type="GO" id="GO:0015820">
    <property type="term" value="P:L-leucine transport"/>
    <property type="evidence" value="ECO:0007669"/>
    <property type="project" value="TreeGrafter"/>
</dbReference>
<evidence type="ECO:0000256" key="4">
    <source>
        <dbReference type="ARBA" id="ARBA00022475"/>
    </source>
</evidence>
<feature type="transmembrane region" description="Helical" evidence="9">
    <location>
        <begin position="333"/>
        <end position="355"/>
    </location>
</feature>
<evidence type="ECO:0000256" key="5">
    <source>
        <dbReference type="ARBA" id="ARBA00022692"/>
    </source>
</evidence>
<dbReference type="GO" id="GO:0015190">
    <property type="term" value="F:L-leucine transmembrane transporter activity"/>
    <property type="evidence" value="ECO:0007669"/>
    <property type="project" value="TreeGrafter"/>
</dbReference>
<accession>A0A918JVD7</accession>
<evidence type="ECO:0000256" key="9">
    <source>
        <dbReference type="SAM" id="Phobius"/>
    </source>
</evidence>
<dbReference type="InterPro" id="IPR004685">
    <property type="entry name" value="Brnchd-chn_aa_trnsp_Livcs"/>
</dbReference>
<comment type="similarity">
    <text evidence="2">Belongs to the branched chain amino acid transporter family.</text>
</comment>
<feature type="transmembrane region" description="Helical" evidence="9">
    <location>
        <begin position="184"/>
        <end position="206"/>
    </location>
</feature>
<comment type="caution">
    <text evidence="10">The sequence shown here is derived from an EMBL/GenBank/DDBJ whole genome shotgun (WGS) entry which is preliminary data.</text>
</comment>
<dbReference type="GO" id="GO:0015818">
    <property type="term" value="P:isoleucine transport"/>
    <property type="evidence" value="ECO:0007669"/>
    <property type="project" value="TreeGrafter"/>
</dbReference>
<feature type="transmembrane region" description="Helical" evidence="9">
    <location>
        <begin position="403"/>
        <end position="421"/>
    </location>
</feature>
<feature type="transmembrane region" description="Helical" evidence="9">
    <location>
        <begin position="143"/>
        <end position="164"/>
    </location>
</feature>
<dbReference type="AlphaFoldDB" id="A0A918JVD7"/>
<dbReference type="GO" id="GO:0005304">
    <property type="term" value="F:L-valine transmembrane transporter activity"/>
    <property type="evidence" value="ECO:0007669"/>
    <property type="project" value="TreeGrafter"/>
</dbReference>
<dbReference type="EMBL" id="BMWS01000013">
    <property type="protein sequence ID" value="GGX19934.1"/>
    <property type="molecule type" value="Genomic_DNA"/>
</dbReference>
<evidence type="ECO:0000256" key="3">
    <source>
        <dbReference type="ARBA" id="ARBA00022448"/>
    </source>
</evidence>
<name>A0A918JVD7_9FLAO</name>
<feature type="transmembrane region" description="Helical" evidence="9">
    <location>
        <begin position="110"/>
        <end position="131"/>
    </location>
</feature>
<organism evidence="10 11">
    <name type="scientific">Aquimarina muelleri</name>
    <dbReference type="NCBI Taxonomy" id="279356"/>
    <lineage>
        <taxon>Bacteria</taxon>
        <taxon>Pseudomonadati</taxon>
        <taxon>Bacteroidota</taxon>
        <taxon>Flavobacteriia</taxon>
        <taxon>Flavobacteriales</taxon>
        <taxon>Flavobacteriaceae</taxon>
        <taxon>Aquimarina</taxon>
    </lineage>
</organism>
<reference evidence="10 11" key="1">
    <citation type="journal article" date="2014" name="Int. J. Syst. Evol. Microbiol.">
        <title>Complete genome sequence of Corynebacterium casei LMG S-19264T (=DSM 44701T), isolated from a smear-ripened cheese.</title>
        <authorList>
            <consortium name="US DOE Joint Genome Institute (JGI-PGF)"/>
            <person name="Walter F."/>
            <person name="Albersmeier A."/>
            <person name="Kalinowski J."/>
            <person name="Ruckert C."/>
        </authorList>
    </citation>
    <scope>NUCLEOTIDE SEQUENCE [LARGE SCALE GENOMIC DNA]</scope>
    <source>
        <strain evidence="10 11">KCTC 12285</strain>
    </source>
</reference>
<evidence type="ECO:0000313" key="11">
    <source>
        <dbReference type="Proteomes" id="UP000601108"/>
    </source>
</evidence>
<sequence>MRFNKETFVAGFALFSMFFGAGNLMFPPLLGLKAGDAWFMVTLGFVISAVIIPLLGIFAHARLQGTMLDFAKKVSPTFSLIYCILVYLISITLPSPRTASVTHEMVIQPFFGTSAWLTSVVYFSLVLLFVLNRSKVLNLLGKFLSPVLFIVVLSIICIGVFSVQNPVINPSEFKTPMIKGLLEGYQTFDAIGAVVVGAVIIISLKIKGENNFIRNRRVIISSGIVAGMGLLIIYSGMIYNGALFSTQFETNVTRTELLSGLSFITLGKIGKTFLSILVGLACFTTAVGIITGTADFIKGLFNNSQKVYILTAVIACFLGVLIGQFNVHNIVTIAIPALMFIYPITIILIVLNILPNRFTSPLVFRAVVVVTIMFSIPDFFGSIGMQKFISPILEILPFGKYSLAWLIPAIVTLILMNVLSYKKDKTIS</sequence>
<keyword evidence="5 9" id="KW-0812">Transmembrane</keyword>
<feature type="transmembrane region" description="Helical" evidence="9">
    <location>
        <begin position="7"/>
        <end position="26"/>
    </location>
</feature>
<dbReference type="NCBIfam" id="TIGR00796">
    <property type="entry name" value="livcs"/>
    <property type="match status" value="1"/>
</dbReference>
<evidence type="ECO:0000256" key="8">
    <source>
        <dbReference type="ARBA" id="ARBA00023136"/>
    </source>
</evidence>
<feature type="transmembrane region" description="Helical" evidence="9">
    <location>
        <begin position="38"/>
        <end position="58"/>
    </location>
</feature>
<evidence type="ECO:0000313" key="10">
    <source>
        <dbReference type="EMBL" id="GGX19934.1"/>
    </source>
</evidence>
<feature type="transmembrane region" description="Helical" evidence="9">
    <location>
        <begin position="70"/>
        <end position="90"/>
    </location>
</feature>
<keyword evidence="11" id="KW-1185">Reference proteome</keyword>
<proteinExistence type="inferred from homology"/>
<keyword evidence="8 9" id="KW-0472">Membrane</keyword>
<keyword evidence="4" id="KW-1003">Cell membrane</keyword>
<feature type="transmembrane region" description="Helical" evidence="9">
    <location>
        <begin position="362"/>
        <end position="383"/>
    </location>
</feature>
<dbReference type="PANTHER" id="PTHR30588:SF0">
    <property type="entry name" value="BRANCHED-CHAIN AMINO ACID PERMEASE BRNQ"/>
    <property type="match status" value="1"/>
</dbReference>
<evidence type="ECO:0000256" key="6">
    <source>
        <dbReference type="ARBA" id="ARBA00022970"/>
    </source>
</evidence>
<evidence type="ECO:0000256" key="2">
    <source>
        <dbReference type="ARBA" id="ARBA00008540"/>
    </source>
</evidence>
<dbReference type="Proteomes" id="UP000601108">
    <property type="component" value="Unassembled WGS sequence"/>
</dbReference>
<dbReference type="Pfam" id="PF05525">
    <property type="entry name" value="Branch_AA_trans"/>
    <property type="match status" value="1"/>
</dbReference>
<feature type="transmembrane region" description="Helical" evidence="9">
    <location>
        <begin position="307"/>
        <end position="327"/>
    </location>
</feature>
<dbReference type="RefSeq" id="WP_027414229.1">
    <property type="nucleotide sequence ID" value="NZ_BMWS01000013.1"/>
</dbReference>
<keyword evidence="3" id="KW-0813">Transport</keyword>
<gene>
    <name evidence="10" type="ORF">GCM10007384_21620</name>
</gene>
<comment type="subcellular location">
    <subcellularLocation>
        <location evidence="1">Cell membrane</location>
        <topology evidence="1">Multi-pass membrane protein</topology>
    </subcellularLocation>
</comment>
<evidence type="ECO:0000256" key="1">
    <source>
        <dbReference type="ARBA" id="ARBA00004651"/>
    </source>
</evidence>
<protein>
    <submittedName>
        <fullName evidence="10">Branched-chain amino acid transporter</fullName>
    </submittedName>
</protein>
<evidence type="ECO:0000256" key="7">
    <source>
        <dbReference type="ARBA" id="ARBA00022989"/>
    </source>
</evidence>
<dbReference type="GO" id="GO:0015188">
    <property type="term" value="F:L-isoleucine transmembrane transporter activity"/>
    <property type="evidence" value="ECO:0007669"/>
    <property type="project" value="TreeGrafter"/>
</dbReference>
<keyword evidence="7 9" id="KW-1133">Transmembrane helix</keyword>
<keyword evidence="6" id="KW-0029">Amino-acid transport</keyword>
<feature type="transmembrane region" description="Helical" evidence="9">
    <location>
        <begin position="218"/>
        <end position="239"/>
    </location>
</feature>